<dbReference type="GO" id="GO:0004637">
    <property type="term" value="F:phosphoribosylamine-glycine ligase activity"/>
    <property type="evidence" value="ECO:0007669"/>
    <property type="project" value="InterPro"/>
</dbReference>
<dbReference type="PANTHER" id="PTHR43472">
    <property type="entry name" value="PHOSPHORIBOSYLAMINE--GLYCINE LIGASE"/>
    <property type="match status" value="1"/>
</dbReference>
<dbReference type="Gene3D" id="3.90.600.10">
    <property type="entry name" value="Phosphoribosylglycinamide synthetase, C-terminal domain"/>
    <property type="match status" value="1"/>
</dbReference>
<evidence type="ECO:0000313" key="10">
    <source>
        <dbReference type="EMBL" id="KKL20046.1"/>
    </source>
</evidence>
<dbReference type="InterPro" id="IPR037123">
    <property type="entry name" value="PRibGlycinamide_synth_C_sf"/>
</dbReference>
<dbReference type="InterPro" id="IPR020560">
    <property type="entry name" value="PRibGlycinamide_synth_C-dom"/>
</dbReference>
<evidence type="ECO:0000256" key="7">
    <source>
        <dbReference type="ARBA" id="ARBA00042864"/>
    </source>
</evidence>
<evidence type="ECO:0000256" key="2">
    <source>
        <dbReference type="ARBA" id="ARBA00022741"/>
    </source>
</evidence>
<feature type="non-terminal residue" evidence="10">
    <location>
        <position position="1"/>
    </location>
</feature>
<dbReference type="InterPro" id="IPR011054">
    <property type="entry name" value="Rudment_hybrid_motif"/>
</dbReference>
<dbReference type="PANTHER" id="PTHR43472:SF1">
    <property type="entry name" value="PHOSPHORIBOSYLAMINE--GLYCINE LIGASE, CHLOROPLASTIC"/>
    <property type="match status" value="1"/>
</dbReference>
<dbReference type="GO" id="GO:0009113">
    <property type="term" value="P:purine nucleobase biosynthetic process"/>
    <property type="evidence" value="ECO:0007669"/>
    <property type="project" value="InterPro"/>
</dbReference>
<evidence type="ECO:0000256" key="5">
    <source>
        <dbReference type="ARBA" id="ARBA00038345"/>
    </source>
</evidence>
<accession>A0A0F9DQW9</accession>
<comment type="similarity">
    <text evidence="5">Belongs to the GARS family.</text>
</comment>
<proteinExistence type="inferred from homology"/>
<keyword evidence="3" id="KW-0658">Purine biosynthesis</keyword>
<name>A0A0F9DQW9_9ZZZZ</name>
<dbReference type="GO" id="GO:0006164">
    <property type="term" value="P:purine nucleotide biosynthetic process"/>
    <property type="evidence" value="ECO:0007669"/>
    <property type="project" value="UniProtKB-KW"/>
</dbReference>
<evidence type="ECO:0000259" key="9">
    <source>
        <dbReference type="SMART" id="SM01210"/>
    </source>
</evidence>
<gene>
    <name evidence="10" type="ORF">LCGC14_2459350</name>
</gene>
<dbReference type="FunFam" id="3.90.600.10:FF:000001">
    <property type="entry name" value="Trifunctional purine biosynthetic protein adenosine-3"/>
    <property type="match status" value="1"/>
</dbReference>
<protein>
    <recommendedName>
        <fullName evidence="6">Glycinamide ribonucleotide synthetase</fullName>
    </recommendedName>
    <alternativeName>
        <fullName evidence="7">Phosphoribosylglycinamide synthetase</fullName>
    </alternativeName>
</protein>
<organism evidence="10">
    <name type="scientific">marine sediment metagenome</name>
    <dbReference type="NCBI Taxonomy" id="412755"/>
    <lineage>
        <taxon>unclassified sequences</taxon>
        <taxon>metagenomes</taxon>
        <taxon>ecological metagenomes</taxon>
    </lineage>
</organism>
<keyword evidence="1" id="KW-0436">Ligase</keyword>
<sequence>ALCVVMASGGYPGQYENGLEIRGLPDEAGRDDLTVFHAGTKKRAGKIVTAGGRVLGVTALGATPAEARTVAYDAVERIRFENAQYRRDLGSAAPGASQGIASCSPSATSTSTSATSSAP</sequence>
<evidence type="ECO:0000256" key="8">
    <source>
        <dbReference type="SAM" id="MobiDB-lite"/>
    </source>
</evidence>
<reference evidence="10" key="1">
    <citation type="journal article" date="2015" name="Nature">
        <title>Complex archaea that bridge the gap between prokaryotes and eukaryotes.</title>
        <authorList>
            <person name="Spang A."/>
            <person name="Saw J.H."/>
            <person name="Jorgensen S.L."/>
            <person name="Zaremba-Niedzwiedzka K."/>
            <person name="Martijn J."/>
            <person name="Lind A.E."/>
            <person name="van Eijk R."/>
            <person name="Schleper C."/>
            <person name="Guy L."/>
            <person name="Ettema T.J."/>
        </authorList>
    </citation>
    <scope>NUCLEOTIDE SEQUENCE</scope>
</reference>
<feature type="domain" description="Phosphoribosylglycinamide synthetase C-domain" evidence="9">
    <location>
        <begin position="1"/>
        <end position="94"/>
    </location>
</feature>
<feature type="region of interest" description="Disordered" evidence="8">
    <location>
        <begin position="90"/>
        <end position="119"/>
    </location>
</feature>
<evidence type="ECO:0000256" key="1">
    <source>
        <dbReference type="ARBA" id="ARBA00022598"/>
    </source>
</evidence>
<comment type="caution">
    <text evidence="10">The sequence shown here is derived from an EMBL/GenBank/DDBJ whole genome shotgun (WGS) entry which is preliminary data.</text>
</comment>
<dbReference type="GO" id="GO:0005524">
    <property type="term" value="F:ATP binding"/>
    <property type="evidence" value="ECO:0007669"/>
    <property type="project" value="UniProtKB-KW"/>
</dbReference>
<feature type="compositionally biased region" description="Low complexity" evidence="8">
    <location>
        <begin position="101"/>
        <end position="119"/>
    </location>
</feature>
<dbReference type="AlphaFoldDB" id="A0A0F9DQW9"/>
<dbReference type="Pfam" id="PF02843">
    <property type="entry name" value="GARS_C"/>
    <property type="match status" value="1"/>
</dbReference>
<dbReference type="InterPro" id="IPR000115">
    <property type="entry name" value="PRibGlycinamide_synth"/>
</dbReference>
<dbReference type="SMART" id="SM01210">
    <property type="entry name" value="GARS_C"/>
    <property type="match status" value="1"/>
</dbReference>
<keyword evidence="2" id="KW-0547">Nucleotide-binding</keyword>
<keyword evidence="4" id="KW-0067">ATP-binding</keyword>
<evidence type="ECO:0000256" key="6">
    <source>
        <dbReference type="ARBA" id="ARBA00042242"/>
    </source>
</evidence>
<dbReference type="SUPFAM" id="SSF51246">
    <property type="entry name" value="Rudiment single hybrid motif"/>
    <property type="match status" value="1"/>
</dbReference>
<evidence type="ECO:0000256" key="4">
    <source>
        <dbReference type="ARBA" id="ARBA00022840"/>
    </source>
</evidence>
<dbReference type="EMBL" id="LAZR01038252">
    <property type="protein sequence ID" value="KKL20046.1"/>
    <property type="molecule type" value="Genomic_DNA"/>
</dbReference>
<evidence type="ECO:0000256" key="3">
    <source>
        <dbReference type="ARBA" id="ARBA00022755"/>
    </source>
</evidence>